<dbReference type="Gene3D" id="2.40.50.140">
    <property type="entry name" value="Nucleic acid-binding proteins"/>
    <property type="match status" value="1"/>
</dbReference>
<dbReference type="KEGG" id="mpec:B9O19_01748"/>
<dbReference type="PANTHER" id="PTHR10302:SF27">
    <property type="entry name" value="SINGLE-STRANDED DNA-BINDING PROTEIN"/>
    <property type="match status" value="1"/>
</dbReference>
<sequence>MINKVILMGRLTRDPELRYTSTNKPVCSFDVAVASGYGDSQKTDFINCIAWNKAAEFLGKYFNKGMMVIVGGRISTRTWEGKDGKKNYVTEVIANELDFGETKKARDEYNGYSRPKQQNSTPQKAADDFEVLDDLPNDLPF</sequence>
<keyword evidence="1 2" id="KW-0238">DNA-binding</keyword>
<dbReference type="InterPro" id="IPR011344">
    <property type="entry name" value="ssDNA-bd"/>
</dbReference>
<dbReference type="SUPFAM" id="SSF50249">
    <property type="entry name" value="Nucleic acid-binding proteins"/>
    <property type="match status" value="1"/>
</dbReference>
<comment type="subunit">
    <text evidence="2">Homotetramer.</text>
</comment>
<dbReference type="HAMAP" id="MF_00984">
    <property type="entry name" value="SSB"/>
    <property type="match status" value="1"/>
</dbReference>
<dbReference type="EMBL" id="CP020991">
    <property type="protein sequence ID" value="AUO19902.1"/>
    <property type="molecule type" value="Genomic_DNA"/>
</dbReference>
<dbReference type="InterPro" id="IPR012340">
    <property type="entry name" value="NA-bd_OB-fold"/>
</dbReference>
<dbReference type="Proteomes" id="UP000235589">
    <property type="component" value="Chromosome"/>
</dbReference>
<dbReference type="RefSeq" id="WP_320691049.1">
    <property type="nucleotide sequence ID" value="NZ_CP020991.1"/>
</dbReference>
<evidence type="ECO:0000256" key="4">
    <source>
        <dbReference type="SAM" id="MobiDB-lite"/>
    </source>
</evidence>
<protein>
    <recommendedName>
        <fullName evidence="2 3">Single-stranded DNA-binding protein</fullName>
        <shortName evidence="2">SSB</shortName>
    </recommendedName>
</protein>
<dbReference type="InterPro" id="IPR000424">
    <property type="entry name" value="Primosome_PriB/ssb"/>
</dbReference>
<evidence type="ECO:0000256" key="1">
    <source>
        <dbReference type="ARBA" id="ARBA00023125"/>
    </source>
</evidence>
<dbReference type="GO" id="GO:0006260">
    <property type="term" value="P:DNA replication"/>
    <property type="evidence" value="ECO:0007669"/>
    <property type="project" value="InterPro"/>
</dbReference>
<dbReference type="NCBIfam" id="TIGR00621">
    <property type="entry name" value="ssb"/>
    <property type="match status" value="1"/>
</dbReference>
<dbReference type="GO" id="GO:0003697">
    <property type="term" value="F:single-stranded DNA binding"/>
    <property type="evidence" value="ECO:0007669"/>
    <property type="project" value="UniProtKB-UniRule"/>
</dbReference>
<dbReference type="Pfam" id="PF00436">
    <property type="entry name" value="SSB"/>
    <property type="match status" value="1"/>
</dbReference>
<evidence type="ECO:0000313" key="6">
    <source>
        <dbReference type="Proteomes" id="UP000235589"/>
    </source>
</evidence>
<dbReference type="PROSITE" id="PS50935">
    <property type="entry name" value="SSB"/>
    <property type="match status" value="1"/>
</dbReference>
<dbReference type="PIRSF" id="PIRSF002070">
    <property type="entry name" value="SSB"/>
    <property type="match status" value="1"/>
</dbReference>
<accession>A0A2K9P3S1</accession>
<gene>
    <name evidence="5" type="ORF">B9O19_01748</name>
</gene>
<proteinExistence type="inferred from homology"/>
<dbReference type="GeneID" id="98063131"/>
<keyword evidence="6" id="KW-1185">Reference proteome</keyword>
<dbReference type="CDD" id="cd04496">
    <property type="entry name" value="SSB_OBF"/>
    <property type="match status" value="1"/>
</dbReference>
<feature type="region of interest" description="Disordered" evidence="4">
    <location>
        <begin position="106"/>
        <end position="141"/>
    </location>
</feature>
<name>A0A2K9P3S1_9FIRM</name>
<feature type="compositionally biased region" description="Acidic residues" evidence="4">
    <location>
        <begin position="128"/>
        <end position="141"/>
    </location>
</feature>
<evidence type="ECO:0000256" key="3">
    <source>
        <dbReference type="PIRNR" id="PIRNR002070"/>
    </source>
</evidence>
<dbReference type="GO" id="GO:0009295">
    <property type="term" value="C:nucleoid"/>
    <property type="evidence" value="ECO:0007669"/>
    <property type="project" value="TreeGrafter"/>
</dbReference>
<evidence type="ECO:0000313" key="5">
    <source>
        <dbReference type="EMBL" id="AUO19902.1"/>
    </source>
</evidence>
<evidence type="ECO:0000256" key="2">
    <source>
        <dbReference type="HAMAP-Rule" id="MF_00984"/>
    </source>
</evidence>
<organism evidence="5 6">
    <name type="scientific">Monoglobus pectinilyticus</name>
    <dbReference type="NCBI Taxonomy" id="1981510"/>
    <lineage>
        <taxon>Bacteria</taxon>
        <taxon>Bacillati</taxon>
        <taxon>Bacillota</taxon>
        <taxon>Clostridia</taxon>
        <taxon>Monoglobales</taxon>
        <taxon>Monoglobaceae</taxon>
        <taxon>Monoglobus</taxon>
    </lineage>
</organism>
<comment type="caution">
    <text evidence="2">Lacks conserved residue(s) required for the propagation of feature annotation.</text>
</comment>
<reference evidence="5 6" key="1">
    <citation type="submission" date="2017-04" db="EMBL/GenBank/DDBJ databases">
        <title>Monoglobus pectinilyticus 14 draft genome.</title>
        <authorList>
            <person name="Kim C."/>
            <person name="Rosendale D.I."/>
            <person name="Kelly W.J."/>
            <person name="Tannock G.W."/>
            <person name="Patchett M.L."/>
            <person name="Jordens J.Z."/>
        </authorList>
    </citation>
    <scope>NUCLEOTIDE SEQUENCE [LARGE SCALE GENOMIC DNA]</scope>
    <source>
        <strain evidence="5 6">14</strain>
    </source>
</reference>
<dbReference type="AlphaFoldDB" id="A0A2K9P3S1"/>
<dbReference type="PANTHER" id="PTHR10302">
    <property type="entry name" value="SINGLE-STRANDED DNA-BINDING PROTEIN"/>
    <property type="match status" value="1"/>
</dbReference>